<keyword evidence="2" id="KW-1185">Reference proteome</keyword>
<proteinExistence type="predicted"/>
<reference evidence="1" key="1">
    <citation type="submission" date="2023-10" db="EMBL/GenBank/DDBJ databases">
        <title>Genome assembly of Pristionchus species.</title>
        <authorList>
            <person name="Yoshida K."/>
            <person name="Sommer R.J."/>
        </authorList>
    </citation>
    <scope>NUCLEOTIDE SEQUENCE</scope>
    <source>
        <strain evidence="1">RS5133</strain>
    </source>
</reference>
<comment type="caution">
    <text evidence="1">The sequence shown here is derived from an EMBL/GenBank/DDBJ whole genome shotgun (WGS) entry which is preliminary data.</text>
</comment>
<accession>A0AAV5WNZ2</accession>
<evidence type="ECO:0000313" key="2">
    <source>
        <dbReference type="Proteomes" id="UP001432322"/>
    </source>
</evidence>
<protein>
    <recommendedName>
        <fullName evidence="3">Glycosyltransferase family 92 protein</fullName>
    </recommendedName>
</protein>
<gene>
    <name evidence="1" type="ORF">PFISCL1PPCAC_23290</name>
</gene>
<dbReference type="EMBL" id="BTSY01000006">
    <property type="protein sequence ID" value="GMT31993.1"/>
    <property type="molecule type" value="Genomic_DNA"/>
</dbReference>
<sequence>MLSLRNVYLTDEISNDSMMSFISTLKPCSVEIYVARLHQPVDLSSERFLEAFANDPNIKYSFEVVSIKADYELQYTPSKGFLERILPRFTNFRPQYVIVNVDRLFDLISIGLALCKKMSWAFAVEEIHMFYLVEPRFEDRAREAGFEHRNTRWARAVQRAGEEWTAYVSYDCEDNDDIVTIIFSNEDRE</sequence>
<evidence type="ECO:0008006" key="3">
    <source>
        <dbReference type="Google" id="ProtNLM"/>
    </source>
</evidence>
<dbReference type="Proteomes" id="UP001432322">
    <property type="component" value="Unassembled WGS sequence"/>
</dbReference>
<name>A0AAV5WNZ2_9BILA</name>
<evidence type="ECO:0000313" key="1">
    <source>
        <dbReference type="EMBL" id="GMT31993.1"/>
    </source>
</evidence>
<dbReference type="AlphaFoldDB" id="A0AAV5WNZ2"/>
<organism evidence="1 2">
    <name type="scientific">Pristionchus fissidentatus</name>
    <dbReference type="NCBI Taxonomy" id="1538716"/>
    <lineage>
        <taxon>Eukaryota</taxon>
        <taxon>Metazoa</taxon>
        <taxon>Ecdysozoa</taxon>
        <taxon>Nematoda</taxon>
        <taxon>Chromadorea</taxon>
        <taxon>Rhabditida</taxon>
        <taxon>Rhabditina</taxon>
        <taxon>Diplogasteromorpha</taxon>
        <taxon>Diplogasteroidea</taxon>
        <taxon>Neodiplogasteridae</taxon>
        <taxon>Pristionchus</taxon>
    </lineage>
</organism>